<sequence>MALQVTCPRCPTPLRRGTDGWVCARHGAVAALRRPVLADYDAFAEHLRVAQGFPTYLPWPLADAWRVTDFAVVGEAGGAQATLTSVAGSTVRDGPVEITVVAEEPGIGLGARCAGLVHSDPGAQIRDALPGPRIRIDQQALPLWPLSVEGAGLERSVVAGEAQGRWLWLVLRPASALLLLTEGWALADLSHLGAALLDVPFGGPAPPW</sequence>
<gene>
    <name evidence="1" type="ORF">GCM10009668_17440</name>
</gene>
<dbReference type="Proteomes" id="UP001501581">
    <property type="component" value="Unassembled WGS sequence"/>
</dbReference>
<dbReference type="EMBL" id="BAAALG010000007">
    <property type="protein sequence ID" value="GAA1100145.1"/>
    <property type="molecule type" value="Genomic_DNA"/>
</dbReference>
<dbReference type="RefSeq" id="WP_343993430.1">
    <property type="nucleotide sequence ID" value="NZ_BAAALG010000007.1"/>
</dbReference>
<name>A0ABN1TSI5_9ACTN</name>
<accession>A0ABN1TSI5</accession>
<dbReference type="Pfam" id="PF20544">
    <property type="entry name" value="DUF6758"/>
    <property type="match status" value="1"/>
</dbReference>
<reference evidence="1 2" key="1">
    <citation type="journal article" date="2019" name="Int. J. Syst. Evol. Microbiol.">
        <title>The Global Catalogue of Microorganisms (GCM) 10K type strain sequencing project: providing services to taxonomists for standard genome sequencing and annotation.</title>
        <authorList>
            <consortium name="The Broad Institute Genomics Platform"/>
            <consortium name="The Broad Institute Genome Sequencing Center for Infectious Disease"/>
            <person name="Wu L."/>
            <person name="Ma J."/>
        </authorList>
    </citation>
    <scope>NUCLEOTIDE SEQUENCE [LARGE SCALE GENOMIC DNA]</scope>
    <source>
        <strain evidence="1 2">JCM 13008</strain>
    </source>
</reference>
<protein>
    <recommendedName>
        <fullName evidence="3">Phosphotransacetylase</fullName>
    </recommendedName>
</protein>
<dbReference type="InterPro" id="IPR046646">
    <property type="entry name" value="DUF6758"/>
</dbReference>
<evidence type="ECO:0000313" key="1">
    <source>
        <dbReference type="EMBL" id="GAA1100145.1"/>
    </source>
</evidence>
<proteinExistence type="predicted"/>
<evidence type="ECO:0008006" key="3">
    <source>
        <dbReference type="Google" id="ProtNLM"/>
    </source>
</evidence>
<organism evidence="1 2">
    <name type="scientific">Nocardioides dubius</name>
    <dbReference type="NCBI Taxonomy" id="317019"/>
    <lineage>
        <taxon>Bacteria</taxon>
        <taxon>Bacillati</taxon>
        <taxon>Actinomycetota</taxon>
        <taxon>Actinomycetes</taxon>
        <taxon>Propionibacteriales</taxon>
        <taxon>Nocardioidaceae</taxon>
        <taxon>Nocardioides</taxon>
    </lineage>
</organism>
<comment type="caution">
    <text evidence="1">The sequence shown here is derived from an EMBL/GenBank/DDBJ whole genome shotgun (WGS) entry which is preliminary data.</text>
</comment>
<keyword evidence="2" id="KW-1185">Reference proteome</keyword>
<evidence type="ECO:0000313" key="2">
    <source>
        <dbReference type="Proteomes" id="UP001501581"/>
    </source>
</evidence>